<name>A0A2X2BYP5_PSELU</name>
<sequence length="68" mass="7307">MAESTPKTRSKPAHSDAYETAKARLAARGLNFRPDLSAAYEAEMAMDSSAFACKSSARKKSPSVQAKK</sequence>
<dbReference type="AlphaFoldDB" id="A0A2X2BYP5"/>
<gene>
    <name evidence="1" type="ORF">NCTC11842_00063</name>
</gene>
<dbReference type="Proteomes" id="UP000250443">
    <property type="component" value="Unassembled WGS sequence"/>
</dbReference>
<proteinExistence type="predicted"/>
<organism evidence="1 2">
    <name type="scientific">Pseudomonas luteola</name>
    <dbReference type="NCBI Taxonomy" id="47886"/>
    <lineage>
        <taxon>Bacteria</taxon>
        <taxon>Pseudomonadati</taxon>
        <taxon>Pseudomonadota</taxon>
        <taxon>Gammaproteobacteria</taxon>
        <taxon>Pseudomonadales</taxon>
        <taxon>Pseudomonadaceae</taxon>
        <taxon>Pseudomonas</taxon>
    </lineage>
</organism>
<reference evidence="1 2" key="1">
    <citation type="submission" date="2018-06" db="EMBL/GenBank/DDBJ databases">
        <authorList>
            <consortium name="Pathogen Informatics"/>
            <person name="Doyle S."/>
        </authorList>
    </citation>
    <scope>NUCLEOTIDE SEQUENCE [LARGE SCALE GENOMIC DNA]</scope>
    <source>
        <strain evidence="1 2">NCTC11842</strain>
    </source>
</reference>
<accession>A0A2X2BYP5</accession>
<dbReference type="EMBL" id="UAUF01000002">
    <property type="protein sequence ID" value="SPY99918.1"/>
    <property type="molecule type" value="Genomic_DNA"/>
</dbReference>
<protein>
    <submittedName>
        <fullName evidence="1">Uncharacterized protein</fullName>
    </submittedName>
</protein>
<evidence type="ECO:0000313" key="2">
    <source>
        <dbReference type="Proteomes" id="UP000250443"/>
    </source>
</evidence>
<evidence type="ECO:0000313" key="1">
    <source>
        <dbReference type="EMBL" id="SPY99918.1"/>
    </source>
</evidence>